<feature type="region of interest" description="Disordered" evidence="1">
    <location>
        <begin position="85"/>
        <end position="111"/>
    </location>
</feature>
<organism evidence="2 3">
    <name type="scientific">Caerostris darwini</name>
    <dbReference type="NCBI Taxonomy" id="1538125"/>
    <lineage>
        <taxon>Eukaryota</taxon>
        <taxon>Metazoa</taxon>
        <taxon>Ecdysozoa</taxon>
        <taxon>Arthropoda</taxon>
        <taxon>Chelicerata</taxon>
        <taxon>Arachnida</taxon>
        <taxon>Araneae</taxon>
        <taxon>Araneomorphae</taxon>
        <taxon>Entelegynae</taxon>
        <taxon>Araneoidea</taxon>
        <taxon>Araneidae</taxon>
        <taxon>Caerostris</taxon>
    </lineage>
</organism>
<evidence type="ECO:0000256" key="1">
    <source>
        <dbReference type="SAM" id="MobiDB-lite"/>
    </source>
</evidence>
<dbReference type="Proteomes" id="UP001054837">
    <property type="component" value="Unassembled WGS sequence"/>
</dbReference>
<dbReference type="AlphaFoldDB" id="A0AAV4VGP8"/>
<evidence type="ECO:0000313" key="2">
    <source>
        <dbReference type="EMBL" id="GIY69029.1"/>
    </source>
</evidence>
<keyword evidence="3" id="KW-1185">Reference proteome</keyword>
<sequence length="150" mass="17084">MVGGTVHFTANFFFHFQLLTSQMESNLFESGEEEEKKGLEIKEKRKEKELSTKTLIVIGWLEGGCGNCREDKAVNLSFSFKPFQTLHPSKDRESSQPTPPPFPFSSTHSSLHQREEEICSRSLLILGEKSSVGLEPQHKVRFLLRIFKGL</sequence>
<evidence type="ECO:0000313" key="3">
    <source>
        <dbReference type="Proteomes" id="UP001054837"/>
    </source>
</evidence>
<protein>
    <submittedName>
        <fullName evidence="2">Uncharacterized protein</fullName>
    </submittedName>
</protein>
<comment type="caution">
    <text evidence="2">The sequence shown here is derived from an EMBL/GenBank/DDBJ whole genome shotgun (WGS) entry which is preliminary data.</text>
</comment>
<reference evidence="2 3" key="1">
    <citation type="submission" date="2021-06" db="EMBL/GenBank/DDBJ databases">
        <title>Caerostris darwini draft genome.</title>
        <authorList>
            <person name="Kono N."/>
            <person name="Arakawa K."/>
        </authorList>
    </citation>
    <scope>NUCLEOTIDE SEQUENCE [LARGE SCALE GENOMIC DNA]</scope>
</reference>
<proteinExistence type="predicted"/>
<accession>A0AAV4VGP8</accession>
<name>A0AAV4VGP8_9ARAC</name>
<gene>
    <name evidence="2" type="ORF">CDAR_209111</name>
</gene>
<dbReference type="EMBL" id="BPLQ01012987">
    <property type="protein sequence ID" value="GIY69029.1"/>
    <property type="molecule type" value="Genomic_DNA"/>
</dbReference>